<keyword evidence="1" id="KW-0812">Transmembrane</keyword>
<keyword evidence="1" id="KW-0472">Membrane</keyword>
<keyword evidence="4" id="KW-1185">Reference proteome</keyword>
<dbReference type="Gramene" id="KQK18936">
    <property type="protein sequence ID" value="KQK18936"/>
    <property type="gene ID" value="BRADI_1g45642v3"/>
</dbReference>
<name>A0A0Q3H7D7_BRADI</name>
<dbReference type="EnsemblPlants" id="KQK18936">
    <property type="protein sequence ID" value="KQK18936"/>
    <property type="gene ID" value="BRADI_1g45642v3"/>
</dbReference>
<protein>
    <submittedName>
        <fullName evidence="2 3">Uncharacterized protein</fullName>
    </submittedName>
</protein>
<evidence type="ECO:0000313" key="4">
    <source>
        <dbReference type="Proteomes" id="UP000008810"/>
    </source>
</evidence>
<keyword evidence="1" id="KW-1133">Transmembrane helix</keyword>
<organism evidence="2">
    <name type="scientific">Brachypodium distachyon</name>
    <name type="common">Purple false brome</name>
    <name type="synonym">Trachynia distachya</name>
    <dbReference type="NCBI Taxonomy" id="15368"/>
    <lineage>
        <taxon>Eukaryota</taxon>
        <taxon>Viridiplantae</taxon>
        <taxon>Streptophyta</taxon>
        <taxon>Embryophyta</taxon>
        <taxon>Tracheophyta</taxon>
        <taxon>Spermatophyta</taxon>
        <taxon>Magnoliopsida</taxon>
        <taxon>Liliopsida</taxon>
        <taxon>Poales</taxon>
        <taxon>Poaceae</taxon>
        <taxon>BOP clade</taxon>
        <taxon>Pooideae</taxon>
        <taxon>Stipodae</taxon>
        <taxon>Brachypodieae</taxon>
        <taxon>Brachypodium</taxon>
    </lineage>
</organism>
<dbReference type="AlphaFoldDB" id="A0A0Q3H7D7"/>
<gene>
    <name evidence="2" type="ORF">BRADI_1g45642v3</name>
</gene>
<dbReference type="EMBL" id="CM000880">
    <property type="protein sequence ID" value="KQK18936.2"/>
    <property type="molecule type" value="Genomic_DNA"/>
</dbReference>
<accession>A0A0Q3H7D7</accession>
<dbReference type="InParanoid" id="A0A0Q3H7D7"/>
<sequence length="76" mass="9261">MSLKRQVEYMQQFSTVISGGNYPIHCIFSFLFFFFYFFYFFQIFFLFFFQGFFSLFLPPVKLTLELALRVSQMPNL</sequence>
<reference evidence="2" key="2">
    <citation type="submission" date="2017-06" db="EMBL/GenBank/DDBJ databases">
        <title>WGS assembly of Brachypodium distachyon.</title>
        <authorList>
            <consortium name="The International Brachypodium Initiative"/>
            <person name="Lucas S."/>
            <person name="Harmon-Smith M."/>
            <person name="Lail K."/>
            <person name="Tice H."/>
            <person name="Grimwood J."/>
            <person name="Bruce D."/>
            <person name="Barry K."/>
            <person name="Shu S."/>
            <person name="Lindquist E."/>
            <person name="Wang M."/>
            <person name="Pitluck S."/>
            <person name="Vogel J.P."/>
            <person name="Garvin D.F."/>
            <person name="Mockler T.C."/>
            <person name="Schmutz J."/>
            <person name="Rokhsar D."/>
            <person name="Bevan M.W."/>
        </authorList>
    </citation>
    <scope>NUCLEOTIDE SEQUENCE</scope>
    <source>
        <strain evidence="2">Bd21</strain>
    </source>
</reference>
<reference evidence="2 3" key="1">
    <citation type="journal article" date="2010" name="Nature">
        <title>Genome sequencing and analysis of the model grass Brachypodium distachyon.</title>
        <authorList>
            <consortium name="International Brachypodium Initiative"/>
        </authorList>
    </citation>
    <scope>NUCLEOTIDE SEQUENCE [LARGE SCALE GENOMIC DNA]</scope>
    <source>
        <strain evidence="2 3">Bd21</strain>
    </source>
</reference>
<evidence type="ECO:0000256" key="1">
    <source>
        <dbReference type="SAM" id="Phobius"/>
    </source>
</evidence>
<feature type="transmembrane region" description="Helical" evidence="1">
    <location>
        <begin position="21"/>
        <end position="41"/>
    </location>
</feature>
<reference evidence="3" key="3">
    <citation type="submission" date="2018-08" db="UniProtKB">
        <authorList>
            <consortium name="EnsemblPlants"/>
        </authorList>
    </citation>
    <scope>IDENTIFICATION</scope>
    <source>
        <strain evidence="3">cv. Bd21</strain>
    </source>
</reference>
<evidence type="ECO:0000313" key="2">
    <source>
        <dbReference type="EMBL" id="KQK18936.2"/>
    </source>
</evidence>
<proteinExistence type="predicted"/>
<evidence type="ECO:0000313" key="3">
    <source>
        <dbReference type="EnsemblPlants" id="KQK18936"/>
    </source>
</evidence>
<dbReference type="Proteomes" id="UP000008810">
    <property type="component" value="Chromosome 1"/>
</dbReference>